<gene>
    <name evidence="6" type="ORF">US68_C0008G0067</name>
</gene>
<keyword evidence="2 4" id="KW-0442">Lipid degradation</keyword>
<dbReference type="InterPro" id="IPR050301">
    <property type="entry name" value="NTE"/>
</dbReference>
<keyword evidence="1 4" id="KW-0378">Hydrolase</keyword>
<evidence type="ECO:0000259" key="5">
    <source>
        <dbReference type="PROSITE" id="PS51635"/>
    </source>
</evidence>
<evidence type="ECO:0000256" key="2">
    <source>
        <dbReference type="ARBA" id="ARBA00022963"/>
    </source>
</evidence>
<evidence type="ECO:0000256" key="1">
    <source>
        <dbReference type="ARBA" id="ARBA00022801"/>
    </source>
</evidence>
<dbReference type="SUPFAM" id="SSF52151">
    <property type="entry name" value="FabD/lysophospholipase-like"/>
    <property type="match status" value="1"/>
</dbReference>
<name>A0A0G0I6M2_9BACT</name>
<accession>A0A0G0I6M2</accession>
<proteinExistence type="predicted"/>
<dbReference type="PANTHER" id="PTHR14226:SF29">
    <property type="entry name" value="NEUROPATHY TARGET ESTERASE SWS"/>
    <property type="match status" value="1"/>
</dbReference>
<dbReference type="GO" id="GO:0016042">
    <property type="term" value="P:lipid catabolic process"/>
    <property type="evidence" value="ECO:0007669"/>
    <property type="project" value="UniProtKB-UniRule"/>
</dbReference>
<feature type="active site" description="Proton acceptor" evidence="4">
    <location>
        <position position="155"/>
    </location>
</feature>
<dbReference type="InterPro" id="IPR016035">
    <property type="entry name" value="Acyl_Trfase/lysoPLipase"/>
</dbReference>
<dbReference type="AlphaFoldDB" id="A0A0G0I6M2"/>
<dbReference type="EMBL" id="LBTX01000008">
    <property type="protein sequence ID" value="KKQ50182.1"/>
    <property type="molecule type" value="Genomic_DNA"/>
</dbReference>
<dbReference type="Pfam" id="PF01734">
    <property type="entry name" value="Patatin"/>
    <property type="match status" value="1"/>
</dbReference>
<sequence length="270" mass="29610">MTKKICLVLGGGGSKGLAHIGVIKALCENGYEITQIAGTSAGALIGGVYAANPNYKEMEKIIEHIGYVDLIKLFVDWPIKSGLVRGQKMEKFLDKICGQKRIEDLPIKFRAVCTDIIEGEKFVFSQGKLSTAIRASCAIPAIFSPIKYEGKVLIDGGALNPIPVSEVSPDRGEKIIAVGLYSKIFPKDYQKLSKANLSQVAYASMQVMVRQLSINNLAEADIKILPLVDDVNVLNFVKTKKYIQTGYDATMKMMPEIDKLFGGFLPNLFR</sequence>
<evidence type="ECO:0000313" key="7">
    <source>
        <dbReference type="Proteomes" id="UP000034231"/>
    </source>
</evidence>
<feature type="short sequence motif" description="GXGXXG" evidence="4">
    <location>
        <begin position="11"/>
        <end position="16"/>
    </location>
</feature>
<dbReference type="PANTHER" id="PTHR14226">
    <property type="entry name" value="NEUROPATHY TARGET ESTERASE/SWISS CHEESE D.MELANOGASTER"/>
    <property type="match status" value="1"/>
</dbReference>
<evidence type="ECO:0000256" key="3">
    <source>
        <dbReference type="ARBA" id="ARBA00023098"/>
    </source>
</evidence>
<dbReference type="Proteomes" id="UP000034231">
    <property type="component" value="Unassembled WGS sequence"/>
</dbReference>
<reference evidence="6 7" key="1">
    <citation type="journal article" date="2015" name="Nature">
        <title>rRNA introns, odd ribosomes, and small enigmatic genomes across a large radiation of phyla.</title>
        <authorList>
            <person name="Brown C.T."/>
            <person name="Hug L.A."/>
            <person name="Thomas B.C."/>
            <person name="Sharon I."/>
            <person name="Castelle C.J."/>
            <person name="Singh A."/>
            <person name="Wilkins M.J."/>
            <person name="Williams K.H."/>
            <person name="Banfield J.F."/>
        </authorList>
    </citation>
    <scope>NUCLEOTIDE SEQUENCE [LARGE SCALE GENOMIC DNA]</scope>
</reference>
<dbReference type="CDD" id="cd07205">
    <property type="entry name" value="Pat_PNPLA6_PNPLA7_NTE1_like"/>
    <property type="match status" value="1"/>
</dbReference>
<dbReference type="GO" id="GO:0016787">
    <property type="term" value="F:hydrolase activity"/>
    <property type="evidence" value="ECO:0007669"/>
    <property type="project" value="UniProtKB-UniRule"/>
</dbReference>
<evidence type="ECO:0000256" key="4">
    <source>
        <dbReference type="PROSITE-ProRule" id="PRU01161"/>
    </source>
</evidence>
<feature type="active site" description="Nucleophile" evidence="4">
    <location>
        <position position="40"/>
    </location>
</feature>
<protein>
    <recommendedName>
        <fullName evidence="5">PNPLA domain-containing protein</fullName>
    </recommendedName>
</protein>
<feature type="short sequence motif" description="DGA/G" evidence="4">
    <location>
        <begin position="155"/>
        <end position="157"/>
    </location>
</feature>
<feature type="short sequence motif" description="GXSXG" evidence="4">
    <location>
        <begin position="38"/>
        <end position="42"/>
    </location>
</feature>
<organism evidence="6 7">
    <name type="scientific">Candidatus Shapirobacteria bacterium GW2011_GWE1_38_10</name>
    <dbReference type="NCBI Taxonomy" id="1618488"/>
    <lineage>
        <taxon>Bacteria</taxon>
        <taxon>Candidatus Shapironibacteriota</taxon>
    </lineage>
</organism>
<feature type="domain" description="PNPLA" evidence="5">
    <location>
        <begin position="7"/>
        <end position="168"/>
    </location>
</feature>
<dbReference type="PROSITE" id="PS51635">
    <property type="entry name" value="PNPLA"/>
    <property type="match status" value="1"/>
</dbReference>
<dbReference type="InterPro" id="IPR002641">
    <property type="entry name" value="PNPLA_dom"/>
</dbReference>
<comment type="caution">
    <text evidence="6">The sequence shown here is derived from an EMBL/GenBank/DDBJ whole genome shotgun (WGS) entry which is preliminary data.</text>
</comment>
<keyword evidence="3 4" id="KW-0443">Lipid metabolism</keyword>
<dbReference type="Gene3D" id="3.40.1090.10">
    <property type="entry name" value="Cytosolic phospholipase A2 catalytic domain"/>
    <property type="match status" value="2"/>
</dbReference>
<evidence type="ECO:0000313" key="6">
    <source>
        <dbReference type="EMBL" id="KKQ50182.1"/>
    </source>
</evidence>